<keyword evidence="4 7" id="KW-0472">Membrane</keyword>
<keyword evidence="5 7" id="KW-0456">Lyase</keyword>
<comment type="subcellular location">
    <subcellularLocation>
        <location evidence="7">Cell inner membrane</location>
        <topology evidence="7">Single-pass membrane protein</topology>
    </subcellularLocation>
</comment>
<dbReference type="Proteomes" id="UP001156140">
    <property type="component" value="Unassembled WGS sequence"/>
</dbReference>
<sequence>MADRKNKRAKPRRRNGLIDILNGVLSLFVIAMLLVGGLFFFGLNRFYSAGDIPQDTTFLVEPGSSLGLTAERLETQGLIDNRMIFQAAGMALKKQGKLKAGEFKIAAHSSMADILTELTEGVPVLYGVTVPEGFTSWQVIERINGDSHLIGEISNMPPEGSILPNTYSYIPGDTRQSVLDKMQAAQKKALDEIWAGRDPDLPIKTPEELVTLASVVEKETGVATERPQVAAVFVNRLKRGMRLQSDPTIIYGITKGQSTLGRGLKKSEIEAKTPYNTYQIDGLPAGPIANPGIESLRAAANPAKTKDLYFVAAGATPSDGHLFAENYADHRKNVAKWRAIEKQMAIDAQADTEAAKDAIEAEQAQETGDTTTTAQ</sequence>
<proteinExistence type="inferred from homology"/>
<dbReference type="RefSeq" id="WP_281735420.1">
    <property type="nucleotide sequence ID" value="NZ_JAKETQ010000001.1"/>
</dbReference>
<gene>
    <name evidence="7 9" type="primary">mltG</name>
    <name evidence="9" type="ORF">ML536_07170</name>
</gene>
<organism evidence="9 10">
    <name type="scientific">Paradevosia shaoguanensis</name>
    <dbReference type="NCBI Taxonomy" id="1335043"/>
    <lineage>
        <taxon>Bacteria</taxon>
        <taxon>Pseudomonadati</taxon>
        <taxon>Pseudomonadota</taxon>
        <taxon>Alphaproteobacteria</taxon>
        <taxon>Hyphomicrobiales</taxon>
        <taxon>Devosiaceae</taxon>
        <taxon>Paradevosia</taxon>
    </lineage>
</organism>
<dbReference type="InterPro" id="IPR003770">
    <property type="entry name" value="MLTG-like"/>
</dbReference>
<evidence type="ECO:0000313" key="9">
    <source>
        <dbReference type="EMBL" id="MCI0126606.1"/>
    </source>
</evidence>
<dbReference type="GO" id="GO:0005886">
    <property type="term" value="C:plasma membrane"/>
    <property type="evidence" value="ECO:0007669"/>
    <property type="project" value="UniProtKB-SubCell"/>
</dbReference>
<comment type="similarity">
    <text evidence="7">Belongs to the transglycosylase MltG family.</text>
</comment>
<dbReference type="AlphaFoldDB" id="A0AA41QN80"/>
<comment type="caution">
    <text evidence="9">The sequence shown here is derived from an EMBL/GenBank/DDBJ whole genome shotgun (WGS) entry which is preliminary data.</text>
</comment>
<comment type="function">
    <text evidence="7">Functions as a peptidoglycan terminase that cleaves nascent peptidoglycan strands endolytically to terminate their elongation.</text>
</comment>
<evidence type="ECO:0000256" key="7">
    <source>
        <dbReference type="HAMAP-Rule" id="MF_02065"/>
    </source>
</evidence>
<dbReference type="Gene3D" id="3.30.1490.480">
    <property type="entry name" value="Endolytic murein transglycosylase"/>
    <property type="match status" value="1"/>
</dbReference>
<dbReference type="Gene3D" id="3.30.160.60">
    <property type="entry name" value="Classic Zinc Finger"/>
    <property type="match status" value="1"/>
</dbReference>
<evidence type="ECO:0000256" key="8">
    <source>
        <dbReference type="SAM" id="MobiDB-lite"/>
    </source>
</evidence>
<protein>
    <recommendedName>
        <fullName evidence="7">Endolytic murein transglycosylase</fullName>
        <ecNumber evidence="7">4.2.2.29</ecNumber>
    </recommendedName>
    <alternativeName>
        <fullName evidence="7">Peptidoglycan lytic transglycosylase</fullName>
    </alternativeName>
    <alternativeName>
        <fullName evidence="7">Peptidoglycan polymerization terminase</fullName>
    </alternativeName>
</protein>
<keyword evidence="2 7" id="KW-0812">Transmembrane</keyword>
<dbReference type="HAMAP" id="MF_02065">
    <property type="entry name" value="MltG"/>
    <property type="match status" value="1"/>
</dbReference>
<keyword evidence="3 7" id="KW-1133">Transmembrane helix</keyword>
<dbReference type="GO" id="GO:0008932">
    <property type="term" value="F:lytic endotransglycosylase activity"/>
    <property type="evidence" value="ECO:0007669"/>
    <property type="project" value="UniProtKB-UniRule"/>
</dbReference>
<evidence type="ECO:0000256" key="5">
    <source>
        <dbReference type="ARBA" id="ARBA00023239"/>
    </source>
</evidence>
<feature type="transmembrane region" description="Helical" evidence="7">
    <location>
        <begin position="20"/>
        <end position="43"/>
    </location>
</feature>
<dbReference type="Pfam" id="PF02618">
    <property type="entry name" value="YceG"/>
    <property type="match status" value="1"/>
</dbReference>
<comment type="catalytic activity">
    <reaction evidence="7">
        <text>a peptidoglycan chain = a peptidoglycan chain with N-acetyl-1,6-anhydromuramyl-[peptide] at the reducing end + a peptidoglycan chain with N-acetylglucosamine at the non-reducing end.</text>
        <dbReference type="EC" id="4.2.2.29"/>
    </reaction>
</comment>
<dbReference type="PANTHER" id="PTHR30518:SF2">
    <property type="entry name" value="ENDOLYTIC MUREIN TRANSGLYCOSYLASE"/>
    <property type="match status" value="1"/>
</dbReference>
<evidence type="ECO:0000256" key="1">
    <source>
        <dbReference type="ARBA" id="ARBA00022475"/>
    </source>
</evidence>
<evidence type="ECO:0000256" key="2">
    <source>
        <dbReference type="ARBA" id="ARBA00022692"/>
    </source>
</evidence>
<feature type="region of interest" description="Disordered" evidence="8">
    <location>
        <begin position="351"/>
        <end position="375"/>
    </location>
</feature>
<evidence type="ECO:0000256" key="6">
    <source>
        <dbReference type="ARBA" id="ARBA00023316"/>
    </source>
</evidence>
<dbReference type="EC" id="4.2.2.29" evidence="7"/>
<keyword evidence="6 7" id="KW-0961">Cell wall biogenesis/degradation</keyword>
<feature type="site" description="Important for catalytic activity" evidence="7">
    <location>
        <position position="219"/>
    </location>
</feature>
<dbReference type="GO" id="GO:0071555">
    <property type="term" value="P:cell wall organization"/>
    <property type="evidence" value="ECO:0007669"/>
    <property type="project" value="UniProtKB-KW"/>
</dbReference>
<dbReference type="PANTHER" id="PTHR30518">
    <property type="entry name" value="ENDOLYTIC MUREIN TRANSGLYCOSYLASE"/>
    <property type="match status" value="1"/>
</dbReference>
<reference evidence="9" key="1">
    <citation type="submission" date="2022-03" db="EMBL/GenBank/DDBJ databases">
        <title>The complete genome sequence of a Methyloterrigena soli.</title>
        <authorList>
            <person name="Zi Z."/>
        </authorList>
    </citation>
    <scope>NUCLEOTIDE SEQUENCE</scope>
    <source>
        <strain evidence="9">M48</strain>
    </source>
</reference>
<keyword evidence="7" id="KW-0997">Cell inner membrane</keyword>
<name>A0AA41QN80_9HYPH</name>
<accession>A0AA41QN80</accession>
<dbReference type="EMBL" id="JALAZD010000001">
    <property type="protein sequence ID" value="MCI0126606.1"/>
    <property type="molecule type" value="Genomic_DNA"/>
</dbReference>
<dbReference type="CDD" id="cd08010">
    <property type="entry name" value="MltG_like"/>
    <property type="match status" value="1"/>
</dbReference>
<evidence type="ECO:0000256" key="3">
    <source>
        <dbReference type="ARBA" id="ARBA00022989"/>
    </source>
</evidence>
<keyword evidence="10" id="KW-1185">Reference proteome</keyword>
<evidence type="ECO:0000256" key="4">
    <source>
        <dbReference type="ARBA" id="ARBA00023136"/>
    </source>
</evidence>
<dbReference type="NCBIfam" id="TIGR00247">
    <property type="entry name" value="endolytic transglycosylase MltG"/>
    <property type="match status" value="1"/>
</dbReference>
<evidence type="ECO:0000313" key="10">
    <source>
        <dbReference type="Proteomes" id="UP001156140"/>
    </source>
</evidence>
<keyword evidence="1 7" id="KW-1003">Cell membrane</keyword>
<feature type="compositionally biased region" description="Polar residues" evidence="8">
    <location>
        <begin position="364"/>
        <end position="375"/>
    </location>
</feature>
<dbReference type="GO" id="GO:0009252">
    <property type="term" value="P:peptidoglycan biosynthetic process"/>
    <property type="evidence" value="ECO:0007669"/>
    <property type="project" value="UniProtKB-UniRule"/>
</dbReference>